<dbReference type="PANTHER" id="PTHR42985">
    <property type="entry name" value="SODIUM-COUPLED MONOCARBOXYLATE TRANSPORTER"/>
    <property type="match status" value="1"/>
</dbReference>
<evidence type="ECO:0000256" key="10">
    <source>
        <dbReference type="ARBA" id="ARBA00023201"/>
    </source>
</evidence>
<evidence type="ECO:0000256" key="3">
    <source>
        <dbReference type="ARBA" id="ARBA00022448"/>
    </source>
</evidence>
<sequence length="813" mass="88034">MQGGTVRSWARGRGRRASHAIYLLMLVVLAMAYRPAMAESLTRLNASTLPAPPEPVRGLYTLDDTLLASGDAGASWWDRTSSRWRPLRVPPVSAGEGAWRNAAPGRLYRLQRTRDGTDMAGLERASRTGDTLVWRALPPFPRHLRHVQVAEGGDTLYVSGQDGAGHVLFLRRAVTTDTVPWEALPPWPGTGVPASLVAQRGELMTTVSGAAADVLWRWSRDGGWRMLPPVPGKLVADGPARAVGQAHVLYALQSHDDPAAAHLATFHTITGAWAELDPPDGGLPASMTAWGDGVAGVDARTGAVRTVALVGNTYLLKWLDWLVIVVYLAAMVGIGLYFYLQEKRASTADFFVGGRSIPFWAAGVSLYATNTSSISFIAIPAKAFETNWQYLTNNLIAVLGLMFVAVWIVPLLRRLDLMSVFSYLEKRFHPAIRMLASALCIAMQIGSRMSVILFLPALAIATITGIDVVWSILIMGVFTILYTTLGGMKAVIWTDFVQVFVMFGGAIFAIGFIIYHLNGGVPEFVQVAMAEDKTRLFDFSFDLTKATVWGFIFLVLFDVVLTFPKDQVLMQRVLSTKSDKEAGRSIWTFAAIMIPGGFFFYAIGTALYVYYQSHPERMNPLLPIDATFPLFIAAELPMGVTGLIIAGIFAAAMSTLSSIINSVSTLASVDFYEKLARNPTPKKSVLFAEIMGVLVGLAGIGIALLLSRYDIHSLFDVSIELAGLLGGGFAGAYTLGMFTRRANAQGVAIGIGGSIALTLLVWSMDLVHPYFYLGISILLCIVIGYAASWLFPPPAQSLQGLTIHRQDAVAASG</sequence>
<dbReference type="Proteomes" id="UP000515838">
    <property type="component" value="Chromosome"/>
</dbReference>
<dbReference type="Pfam" id="PF00474">
    <property type="entry name" value="SSF"/>
    <property type="match status" value="1"/>
</dbReference>
<feature type="transmembrane region" description="Helical" evidence="11">
    <location>
        <begin position="684"/>
        <end position="705"/>
    </location>
</feature>
<dbReference type="GO" id="GO:0015293">
    <property type="term" value="F:symporter activity"/>
    <property type="evidence" value="ECO:0007669"/>
    <property type="project" value="TreeGrafter"/>
</dbReference>
<keyword evidence="4" id="KW-1003">Cell membrane</keyword>
<evidence type="ECO:0000313" key="12">
    <source>
        <dbReference type="EMBL" id="QNN78943.1"/>
    </source>
</evidence>
<dbReference type="NCBIfam" id="TIGR00813">
    <property type="entry name" value="sss"/>
    <property type="match status" value="1"/>
</dbReference>
<dbReference type="AlphaFoldDB" id="A0A7G9TFR8"/>
<feature type="transmembrane region" description="Helical" evidence="11">
    <location>
        <begin position="717"/>
        <end position="735"/>
    </location>
</feature>
<feature type="transmembrane region" description="Helical" evidence="11">
    <location>
        <begin position="546"/>
        <end position="564"/>
    </location>
</feature>
<keyword evidence="8" id="KW-0406">Ion transport</keyword>
<dbReference type="Gene3D" id="1.20.1730.10">
    <property type="entry name" value="Sodium/glucose cotransporter"/>
    <property type="match status" value="1"/>
</dbReference>
<feature type="transmembrane region" description="Helical" evidence="11">
    <location>
        <begin position="770"/>
        <end position="791"/>
    </location>
</feature>
<dbReference type="InterPro" id="IPR038377">
    <property type="entry name" value="Na/Glc_symporter_sf"/>
</dbReference>
<keyword evidence="7" id="KW-0915">Sodium</keyword>
<dbReference type="PROSITE" id="PS50283">
    <property type="entry name" value="NA_SOLUT_SYMP_3"/>
    <property type="match status" value="1"/>
</dbReference>
<feature type="transmembrane region" description="Helical" evidence="11">
    <location>
        <begin position="434"/>
        <end position="462"/>
    </location>
</feature>
<protein>
    <submittedName>
        <fullName evidence="12">Sodium:solute symporter</fullName>
    </submittedName>
</protein>
<feature type="transmembrane region" description="Helical" evidence="11">
    <location>
        <begin position="318"/>
        <end position="339"/>
    </location>
</feature>
<keyword evidence="3" id="KW-0813">Transport</keyword>
<evidence type="ECO:0000256" key="11">
    <source>
        <dbReference type="SAM" id="Phobius"/>
    </source>
</evidence>
<dbReference type="GO" id="GO:0005886">
    <property type="term" value="C:plasma membrane"/>
    <property type="evidence" value="ECO:0007669"/>
    <property type="project" value="UniProtKB-SubCell"/>
</dbReference>
<comment type="similarity">
    <text evidence="2">Belongs to the sodium:solute symporter (SSF) (TC 2.A.21) family.</text>
</comment>
<accession>A0A7G9TFR8</accession>
<evidence type="ECO:0000313" key="13">
    <source>
        <dbReference type="Proteomes" id="UP000515838"/>
    </source>
</evidence>
<dbReference type="EMBL" id="CP060731">
    <property type="protein sequence ID" value="QNN78943.1"/>
    <property type="molecule type" value="Genomic_DNA"/>
</dbReference>
<feature type="transmembrane region" description="Helical" evidence="11">
    <location>
        <begin position="585"/>
        <end position="610"/>
    </location>
</feature>
<evidence type="ECO:0000256" key="7">
    <source>
        <dbReference type="ARBA" id="ARBA00023053"/>
    </source>
</evidence>
<gene>
    <name evidence="12" type="ORF">IAE60_05910</name>
</gene>
<name>A0A7G9TFR8_PSEMX</name>
<evidence type="ECO:0000256" key="4">
    <source>
        <dbReference type="ARBA" id="ARBA00022475"/>
    </source>
</evidence>
<evidence type="ECO:0000256" key="2">
    <source>
        <dbReference type="ARBA" id="ARBA00006434"/>
    </source>
</evidence>
<keyword evidence="9 11" id="KW-0472">Membrane</keyword>
<dbReference type="InterPro" id="IPR051163">
    <property type="entry name" value="Sodium:Solute_Symporter_SSF"/>
</dbReference>
<feature type="transmembrane region" description="Helical" evidence="11">
    <location>
        <begin position="359"/>
        <end position="379"/>
    </location>
</feature>
<feature type="transmembrane region" description="Helical" evidence="11">
    <location>
        <begin position="747"/>
        <end position="764"/>
    </location>
</feature>
<evidence type="ECO:0000256" key="9">
    <source>
        <dbReference type="ARBA" id="ARBA00023136"/>
    </source>
</evidence>
<keyword evidence="6 11" id="KW-1133">Transmembrane helix</keyword>
<evidence type="ECO:0000256" key="1">
    <source>
        <dbReference type="ARBA" id="ARBA00004651"/>
    </source>
</evidence>
<dbReference type="InterPro" id="IPR001734">
    <property type="entry name" value="Na/solute_symporter"/>
</dbReference>
<feature type="transmembrane region" description="Helical" evidence="11">
    <location>
        <begin position="630"/>
        <end position="652"/>
    </location>
</feature>
<keyword evidence="5 11" id="KW-0812">Transmembrane</keyword>
<evidence type="ECO:0000256" key="5">
    <source>
        <dbReference type="ARBA" id="ARBA00022692"/>
    </source>
</evidence>
<organism evidence="12 13">
    <name type="scientific">Pseudoxanthomonas mexicana</name>
    <dbReference type="NCBI Taxonomy" id="128785"/>
    <lineage>
        <taxon>Bacteria</taxon>
        <taxon>Pseudomonadati</taxon>
        <taxon>Pseudomonadota</taxon>
        <taxon>Gammaproteobacteria</taxon>
        <taxon>Lysobacterales</taxon>
        <taxon>Lysobacteraceae</taxon>
        <taxon>Pseudoxanthomonas</taxon>
    </lineage>
</organism>
<evidence type="ECO:0000256" key="8">
    <source>
        <dbReference type="ARBA" id="ARBA00023065"/>
    </source>
</evidence>
<keyword evidence="10" id="KW-0739">Sodium transport</keyword>
<dbReference type="GO" id="GO:0006814">
    <property type="term" value="P:sodium ion transport"/>
    <property type="evidence" value="ECO:0007669"/>
    <property type="project" value="UniProtKB-KW"/>
</dbReference>
<evidence type="ECO:0000256" key="6">
    <source>
        <dbReference type="ARBA" id="ARBA00022989"/>
    </source>
</evidence>
<comment type="subcellular location">
    <subcellularLocation>
        <location evidence="1">Cell membrane</location>
        <topology evidence="1">Multi-pass membrane protein</topology>
    </subcellularLocation>
</comment>
<dbReference type="PANTHER" id="PTHR42985:SF40">
    <property type="entry name" value="LD47995P-RELATED"/>
    <property type="match status" value="1"/>
</dbReference>
<feature type="transmembrane region" description="Helical" evidence="11">
    <location>
        <begin position="497"/>
        <end position="517"/>
    </location>
</feature>
<feature type="transmembrane region" description="Helical" evidence="11">
    <location>
        <begin position="391"/>
        <end position="413"/>
    </location>
</feature>
<feature type="transmembrane region" description="Helical" evidence="11">
    <location>
        <begin position="468"/>
        <end position="485"/>
    </location>
</feature>
<reference evidence="12 13" key="1">
    <citation type="submission" date="2020-08" db="EMBL/GenBank/DDBJ databases">
        <title>Streptomycin Non-resistant strain, P. mexicana.</title>
        <authorList>
            <person name="Ganesh-Kumar S."/>
            <person name="Zhe T."/>
            <person name="Yu Z."/>
            <person name="Min Y."/>
        </authorList>
    </citation>
    <scope>NUCLEOTIDE SEQUENCE [LARGE SCALE GENOMIC DNA]</scope>
    <source>
        <strain evidence="12 13">GTZY2</strain>
    </source>
</reference>
<dbReference type="CDD" id="cd11495">
    <property type="entry name" value="SLC5sbd_NIS-like_u3"/>
    <property type="match status" value="1"/>
</dbReference>
<proteinExistence type="inferred from homology"/>